<sequence>MLNEFFNDDQMKKVNFYKNALRRWHAELHLVSDKALEDIDKYILDCADLWSFIKDEPSIVDIGSGNGLPGVILGIMGASGLLVDSHKKKAVFLREIVKDLDLDFKVVDHSIRSVEQTDAKWIIARGFSSFERCLDAAKKLWNKNTKGLFVKSLNVQEEIDDALAKGWKFEYSINDRHMPGTVVEVKNVQYTQ</sequence>
<dbReference type="GO" id="GO:0070043">
    <property type="term" value="F:rRNA (guanine-N7-)-methyltransferase activity"/>
    <property type="evidence" value="ECO:0007669"/>
    <property type="project" value="UniProtKB-UniRule"/>
</dbReference>
<dbReference type="Proteomes" id="UP000325155">
    <property type="component" value="Chromosome"/>
</dbReference>
<keyword evidence="3 6" id="KW-0489">Methyltransferase</keyword>
<evidence type="ECO:0000256" key="3">
    <source>
        <dbReference type="ARBA" id="ARBA00022603"/>
    </source>
</evidence>
<comment type="caution">
    <text evidence="6">Lacks conserved residue(s) required for the propagation of feature annotation.</text>
</comment>
<keyword evidence="4 6" id="KW-0808">Transferase</keyword>
<dbReference type="KEGG" id="cip:FZC35_01265"/>
<gene>
    <name evidence="6" type="primary">rsmG</name>
    <name evidence="7" type="ORF">FZC35_01265</name>
</gene>
<evidence type="ECO:0000256" key="2">
    <source>
        <dbReference type="ARBA" id="ARBA00022552"/>
    </source>
</evidence>
<comment type="similarity">
    <text evidence="6">Belongs to the methyltransferase superfamily. RNA methyltransferase RsmG family.</text>
</comment>
<dbReference type="Gene3D" id="3.40.50.150">
    <property type="entry name" value="Vaccinia Virus protein VP39"/>
    <property type="match status" value="1"/>
</dbReference>
<evidence type="ECO:0000256" key="6">
    <source>
        <dbReference type="HAMAP-Rule" id="MF_00074"/>
    </source>
</evidence>
<dbReference type="OrthoDB" id="9808773at2"/>
<dbReference type="SUPFAM" id="SSF53335">
    <property type="entry name" value="S-adenosyl-L-methionine-dependent methyltransferases"/>
    <property type="match status" value="1"/>
</dbReference>
<organism evidence="7 8">
    <name type="scientific">Candidatus Cytomitobacter indipagum</name>
    <dbReference type="NCBI Taxonomy" id="2601575"/>
    <lineage>
        <taxon>Bacteria</taxon>
        <taxon>Pseudomonadati</taxon>
        <taxon>Pseudomonadota</taxon>
        <taxon>Alphaproteobacteria</taxon>
        <taxon>Holosporales</taxon>
        <taxon>Holosporaceae</taxon>
        <taxon>Candidatus Cytomitobacter</taxon>
    </lineage>
</organism>
<evidence type="ECO:0000256" key="4">
    <source>
        <dbReference type="ARBA" id="ARBA00022679"/>
    </source>
</evidence>
<evidence type="ECO:0000256" key="1">
    <source>
        <dbReference type="ARBA" id="ARBA00022490"/>
    </source>
</evidence>
<evidence type="ECO:0000313" key="7">
    <source>
        <dbReference type="EMBL" id="QEK38007.1"/>
    </source>
</evidence>
<dbReference type="EMBL" id="CP043315">
    <property type="protein sequence ID" value="QEK38007.1"/>
    <property type="molecule type" value="Genomic_DNA"/>
</dbReference>
<proteinExistence type="inferred from homology"/>
<comment type="catalytic activity">
    <reaction evidence="6">
        <text>guanosine(527) in 16S rRNA + S-adenosyl-L-methionine = N(7)-methylguanosine(527) in 16S rRNA + S-adenosyl-L-homocysteine</text>
        <dbReference type="Rhea" id="RHEA:42732"/>
        <dbReference type="Rhea" id="RHEA-COMP:10209"/>
        <dbReference type="Rhea" id="RHEA-COMP:10210"/>
        <dbReference type="ChEBI" id="CHEBI:57856"/>
        <dbReference type="ChEBI" id="CHEBI:59789"/>
        <dbReference type="ChEBI" id="CHEBI:74269"/>
        <dbReference type="ChEBI" id="CHEBI:74480"/>
        <dbReference type="EC" id="2.1.1.170"/>
    </reaction>
</comment>
<dbReference type="HAMAP" id="MF_00074">
    <property type="entry name" value="16SrRNA_methyltr_G"/>
    <property type="match status" value="1"/>
</dbReference>
<dbReference type="InterPro" id="IPR029063">
    <property type="entry name" value="SAM-dependent_MTases_sf"/>
</dbReference>
<feature type="binding site" evidence="6">
    <location>
        <position position="68"/>
    </location>
    <ligand>
        <name>S-adenosyl-L-methionine</name>
        <dbReference type="ChEBI" id="CHEBI:59789"/>
    </ligand>
</feature>
<feature type="binding site" evidence="6">
    <location>
        <position position="63"/>
    </location>
    <ligand>
        <name>S-adenosyl-L-methionine</name>
        <dbReference type="ChEBI" id="CHEBI:59789"/>
    </ligand>
</feature>
<dbReference type="GO" id="GO:0005829">
    <property type="term" value="C:cytosol"/>
    <property type="evidence" value="ECO:0007669"/>
    <property type="project" value="TreeGrafter"/>
</dbReference>
<comment type="function">
    <text evidence="6">Specifically methylates the N7 position of guanine in position 527 of 16S rRNA.</text>
</comment>
<protein>
    <recommendedName>
        <fullName evidence="6">Ribosomal RNA small subunit methyltransferase G</fullName>
        <ecNumber evidence="6">2.1.1.170</ecNumber>
    </recommendedName>
    <alternativeName>
        <fullName evidence="6">16S rRNA 7-methylguanosine methyltransferase</fullName>
        <shortName evidence="6">16S rRNA m7G methyltransferase</shortName>
    </alternativeName>
</protein>
<dbReference type="PANTHER" id="PTHR31760:SF0">
    <property type="entry name" value="S-ADENOSYL-L-METHIONINE-DEPENDENT METHYLTRANSFERASES SUPERFAMILY PROTEIN"/>
    <property type="match status" value="1"/>
</dbReference>
<name>A0A5C0UE75_9PROT</name>
<keyword evidence="1 6" id="KW-0963">Cytoplasm</keyword>
<keyword evidence="8" id="KW-1185">Reference proteome</keyword>
<dbReference type="Pfam" id="PF02527">
    <property type="entry name" value="GidB"/>
    <property type="match status" value="1"/>
</dbReference>
<keyword evidence="2 6" id="KW-0698">rRNA processing</keyword>
<evidence type="ECO:0000256" key="5">
    <source>
        <dbReference type="ARBA" id="ARBA00022691"/>
    </source>
</evidence>
<dbReference type="AlphaFoldDB" id="A0A5C0UE75"/>
<dbReference type="EC" id="2.1.1.170" evidence="6"/>
<comment type="subcellular location">
    <subcellularLocation>
        <location evidence="6">Cytoplasm</location>
    </subcellularLocation>
</comment>
<dbReference type="RefSeq" id="WP_148980854.1">
    <property type="nucleotide sequence ID" value="NZ_CP043315.1"/>
</dbReference>
<evidence type="ECO:0000313" key="8">
    <source>
        <dbReference type="Proteomes" id="UP000325155"/>
    </source>
</evidence>
<keyword evidence="5 6" id="KW-0949">S-adenosyl-L-methionine</keyword>
<dbReference type="InterPro" id="IPR003682">
    <property type="entry name" value="rRNA_ssu_MeTfrase_G"/>
</dbReference>
<dbReference type="PANTHER" id="PTHR31760">
    <property type="entry name" value="S-ADENOSYL-L-METHIONINE-DEPENDENT METHYLTRANSFERASES SUPERFAMILY PROTEIN"/>
    <property type="match status" value="1"/>
</dbReference>
<reference evidence="7 8" key="1">
    <citation type="submission" date="2019-08" db="EMBL/GenBank/DDBJ databases">
        <title>Highly reduced genomes of protist endosymbionts show evolutionary convergence.</title>
        <authorList>
            <person name="George E."/>
            <person name="Husnik F."/>
            <person name="Tashyreva D."/>
            <person name="Prokopchuk G."/>
            <person name="Horak A."/>
            <person name="Kwong W.K."/>
            <person name="Lukes J."/>
            <person name="Keeling P.J."/>
        </authorList>
    </citation>
    <scope>NUCLEOTIDE SEQUENCE [LARGE SCALE GENOMIC DNA]</scope>
    <source>
        <strain evidence="7">1605</strain>
    </source>
</reference>
<feature type="binding site" evidence="6">
    <location>
        <position position="125"/>
    </location>
    <ligand>
        <name>S-adenosyl-L-methionine</name>
        <dbReference type="ChEBI" id="CHEBI:59789"/>
    </ligand>
</feature>
<accession>A0A5C0UE75</accession>
<dbReference type="PIRSF" id="PIRSF003078">
    <property type="entry name" value="GidB"/>
    <property type="match status" value="1"/>
</dbReference>